<evidence type="ECO:0000256" key="2">
    <source>
        <dbReference type="ARBA" id="ARBA00010581"/>
    </source>
</evidence>
<keyword evidence="8 11" id="KW-0496">Mitochondrion</keyword>
<dbReference type="AlphaFoldDB" id="D7SGR6"/>
<dbReference type="InterPro" id="IPR000298">
    <property type="entry name" value="Cyt_c_oxidase-like_su3"/>
</dbReference>
<comment type="function">
    <text evidence="8">Component of the cytochrome c oxidase, the last enzyme in the mitochondrial electron transport chain which drives oxidative phosphorylation. The respiratory chain contains 3 multisubunit complexes succinate dehydrogenase (complex II, CII), ubiquinol-cytochrome c oxidoreductase (cytochrome b-c1 complex, complex III, CIII) and cytochrome c oxidase (complex IV, CIV), that cooperate to transfer electrons derived from NADH and succinate to molecular oxygen, creating an electrochemical gradient over the inner membrane that drives transmembrane transport and the ATP synthase. Cytochrome c oxidase is the component of the respiratory chain that catalyzes the reduction of oxygen to water. Electrons originating from reduced cytochrome c in the intermembrane space (IMS) are transferred via the dinuclear copper A center (CU(A)) of subunit 2 and heme A of subunit 1 to the active site in subunit 1, a binuclear center (BNC) formed by heme A3 and copper B (CU(B)). The BNC reduces molecular oxygen to 2 water molecules using 4 electrons from cytochrome c in the IMS and 4 protons from the mitochondrial matrix.</text>
</comment>
<dbReference type="GO" id="GO:0004129">
    <property type="term" value="F:cytochrome-c oxidase activity"/>
    <property type="evidence" value="ECO:0007669"/>
    <property type="project" value="InterPro"/>
</dbReference>
<feature type="transmembrane region" description="Helical" evidence="9">
    <location>
        <begin position="200"/>
        <end position="224"/>
    </location>
</feature>
<sequence>MLNMNYFLINLSPSPIMYTVMLFFFLNCLNNFFWKIQNYLMLMILIFTFFFFLFYKNFSMMINENNFMGLFTWKKKKIVSNGFIMFIISEMMVFVSLFWSYIHNAFSPNIFMGNYWPPKGIIPSNPTSMIIFGTSILLSSSFIIMISHNYLVNKNFKSKILMNFFICLIMGLMFIDLQILEMSNFYMKLNFNFNDSIFSSSFIMTTSLHASHVVLGLMALIYSFIMLMMNNINIYNYLSMEFSIWYWHFVDYIWIVVFSLFY</sequence>
<evidence type="ECO:0000313" key="11">
    <source>
        <dbReference type="EMBL" id="ACD02436.1"/>
    </source>
</evidence>
<feature type="domain" description="Heme-copper oxidase subunit III family profile" evidence="10">
    <location>
        <begin position="2"/>
        <end position="262"/>
    </location>
</feature>
<feature type="transmembrane region" description="Helical" evidence="9">
    <location>
        <begin position="129"/>
        <end position="148"/>
    </location>
</feature>
<accession>D7SGR6</accession>
<dbReference type="SUPFAM" id="SSF81452">
    <property type="entry name" value="Cytochrome c oxidase subunit III-like"/>
    <property type="match status" value="1"/>
</dbReference>
<dbReference type="InterPro" id="IPR013833">
    <property type="entry name" value="Cyt_c_oxidase_su3_a-hlx"/>
</dbReference>
<dbReference type="EMBL" id="EU682403">
    <property type="protein sequence ID" value="ACD02436.1"/>
    <property type="molecule type" value="Genomic_DNA"/>
</dbReference>
<reference evidence="11" key="1">
    <citation type="submission" date="2008-04" db="EMBL/GenBank/DDBJ databases">
        <title>The complete sequence of the mitochondrial genome of Panonychus ulmi.</title>
        <authorList>
            <person name="Van Leeuwen T."/>
            <person name="Vanholme B."/>
            <person name="Tirry L."/>
        </authorList>
    </citation>
    <scope>NUCLEOTIDE SEQUENCE</scope>
</reference>
<evidence type="ECO:0000256" key="6">
    <source>
        <dbReference type="ARBA" id="ARBA00022989"/>
    </source>
</evidence>
<proteinExistence type="inferred from homology"/>
<comment type="subcellular location">
    <subcellularLocation>
        <location evidence="1">Membrane</location>
        <topology evidence="1">Multi-pass membrane protein</topology>
    </subcellularLocation>
</comment>
<dbReference type="CDD" id="cd01665">
    <property type="entry name" value="Cyt_c_Oxidase_III"/>
    <property type="match status" value="1"/>
</dbReference>
<dbReference type="GO" id="GO:0016020">
    <property type="term" value="C:membrane"/>
    <property type="evidence" value="ECO:0007669"/>
    <property type="project" value="UniProtKB-SubCell"/>
</dbReference>
<evidence type="ECO:0000259" key="10">
    <source>
        <dbReference type="PROSITE" id="PS50253"/>
    </source>
</evidence>
<dbReference type="GO" id="GO:0006123">
    <property type="term" value="P:mitochondrial electron transport, cytochrome c to oxygen"/>
    <property type="evidence" value="ECO:0007669"/>
    <property type="project" value="TreeGrafter"/>
</dbReference>
<feature type="transmembrane region" description="Helical" evidence="9">
    <location>
        <begin position="160"/>
        <end position="180"/>
    </location>
</feature>
<keyword evidence="5" id="KW-1278">Translocase</keyword>
<keyword evidence="6 9" id="KW-1133">Transmembrane helix</keyword>
<feature type="transmembrane region" description="Helical" evidence="9">
    <location>
        <begin position="244"/>
        <end position="261"/>
    </location>
</feature>
<geneLocation type="mitochondrion" evidence="11"/>
<evidence type="ECO:0000256" key="5">
    <source>
        <dbReference type="ARBA" id="ARBA00022967"/>
    </source>
</evidence>
<evidence type="ECO:0000256" key="8">
    <source>
        <dbReference type="RuleBase" id="RU003375"/>
    </source>
</evidence>
<feature type="transmembrane region" description="Helical" evidence="9">
    <location>
        <begin position="78"/>
        <end position="102"/>
    </location>
</feature>
<gene>
    <name evidence="11" type="primary">COXIII</name>
</gene>
<feature type="transmembrane region" description="Helical" evidence="9">
    <location>
        <begin position="38"/>
        <end position="58"/>
    </location>
</feature>
<protein>
    <recommendedName>
        <fullName evidence="3 8">Cytochrome c oxidase subunit 3</fullName>
    </recommendedName>
</protein>
<dbReference type="GO" id="GO:0005739">
    <property type="term" value="C:mitochondrion"/>
    <property type="evidence" value="ECO:0007669"/>
    <property type="project" value="TreeGrafter"/>
</dbReference>
<dbReference type="PROSITE" id="PS50253">
    <property type="entry name" value="COX3"/>
    <property type="match status" value="1"/>
</dbReference>
<feature type="transmembrane region" description="Helical" evidence="9">
    <location>
        <begin position="7"/>
        <end position="26"/>
    </location>
</feature>
<name>D7SGR6_PANUL</name>
<dbReference type="InterPro" id="IPR033945">
    <property type="entry name" value="Cyt_c_oxase_su3_dom"/>
</dbReference>
<dbReference type="PANTHER" id="PTHR11403">
    <property type="entry name" value="CYTOCHROME C OXIDASE SUBUNIT III"/>
    <property type="match status" value="1"/>
</dbReference>
<dbReference type="InterPro" id="IPR035973">
    <property type="entry name" value="Cyt_c_oxidase_su3-like_sf"/>
</dbReference>
<evidence type="ECO:0000256" key="1">
    <source>
        <dbReference type="ARBA" id="ARBA00004141"/>
    </source>
</evidence>
<keyword evidence="4 8" id="KW-0812">Transmembrane</keyword>
<dbReference type="Pfam" id="PF00510">
    <property type="entry name" value="COX3"/>
    <property type="match status" value="1"/>
</dbReference>
<evidence type="ECO:0000256" key="7">
    <source>
        <dbReference type="ARBA" id="ARBA00023136"/>
    </source>
</evidence>
<dbReference type="PANTHER" id="PTHR11403:SF7">
    <property type="entry name" value="CYTOCHROME C OXIDASE SUBUNIT 3"/>
    <property type="match status" value="1"/>
</dbReference>
<dbReference type="Gene3D" id="1.20.120.80">
    <property type="entry name" value="Cytochrome c oxidase, subunit III, four-helix bundle"/>
    <property type="match status" value="1"/>
</dbReference>
<evidence type="ECO:0000256" key="9">
    <source>
        <dbReference type="SAM" id="Phobius"/>
    </source>
</evidence>
<evidence type="ECO:0000256" key="3">
    <source>
        <dbReference type="ARBA" id="ARBA00015944"/>
    </source>
</evidence>
<comment type="similarity">
    <text evidence="2 8">Belongs to the cytochrome c oxidase subunit 3 family.</text>
</comment>
<evidence type="ECO:0000256" key="4">
    <source>
        <dbReference type="ARBA" id="ARBA00022692"/>
    </source>
</evidence>
<keyword evidence="7 9" id="KW-0472">Membrane</keyword>
<organism evidence="11">
    <name type="scientific">Panonychus ulmi</name>
    <name type="common">European red mite</name>
    <name type="synonym">Tetranychus ulmi</name>
    <dbReference type="NCBI Taxonomy" id="50024"/>
    <lineage>
        <taxon>Eukaryota</taxon>
        <taxon>Metazoa</taxon>
        <taxon>Ecdysozoa</taxon>
        <taxon>Arthropoda</taxon>
        <taxon>Chelicerata</taxon>
        <taxon>Arachnida</taxon>
        <taxon>Acari</taxon>
        <taxon>Acariformes</taxon>
        <taxon>Trombidiformes</taxon>
        <taxon>Prostigmata</taxon>
        <taxon>Eleutherengona</taxon>
        <taxon>Raphignathae</taxon>
        <taxon>Tetranychoidea</taxon>
        <taxon>Tetranychidae</taxon>
        <taxon>Panonychus</taxon>
    </lineage>
</organism>
<dbReference type="InterPro" id="IPR024791">
    <property type="entry name" value="Cyt_c/ubiquinol_Oxase_su3"/>
</dbReference>